<evidence type="ECO:0000256" key="1">
    <source>
        <dbReference type="SAM" id="Phobius"/>
    </source>
</evidence>
<evidence type="ECO:0000313" key="2">
    <source>
        <dbReference type="EMBL" id="TWH95589.1"/>
    </source>
</evidence>
<protein>
    <submittedName>
        <fullName evidence="2">Uncharacterized protein</fullName>
    </submittedName>
</protein>
<sequence>MKIFETESKKFLLRFWNKFKLYILPLIIVFILLFSKQINLNSYFLFILTLYLIFTVFYSIIYSKNEIYKICFDENKLTFFGKKYNTIWQEDFLISESDIKLKVISSRRYCDKVYYLNIQNRNSKYLINYDNNWKQIEVLNIFNTYKELKNEKIIIDEHLILNSLIDKIKKCQSQ</sequence>
<feature type="transmembrane region" description="Helical" evidence="1">
    <location>
        <begin position="21"/>
        <end position="38"/>
    </location>
</feature>
<dbReference type="Proteomes" id="UP000315312">
    <property type="component" value="Unassembled WGS sequence"/>
</dbReference>
<organism evidence="2 3">
    <name type="scientific">Flavobacterium cheniae</name>
    <dbReference type="NCBI Taxonomy" id="295428"/>
    <lineage>
        <taxon>Bacteria</taxon>
        <taxon>Pseudomonadati</taxon>
        <taxon>Bacteroidota</taxon>
        <taxon>Flavobacteriia</taxon>
        <taxon>Flavobacteriales</taxon>
        <taxon>Flavobacteriaceae</taxon>
        <taxon>Flavobacterium</taxon>
    </lineage>
</organism>
<accession>A0A562KJJ6</accession>
<keyword evidence="1" id="KW-1133">Transmembrane helix</keyword>
<name>A0A562KJJ6_9FLAO</name>
<keyword evidence="1" id="KW-0472">Membrane</keyword>
<feature type="transmembrane region" description="Helical" evidence="1">
    <location>
        <begin position="44"/>
        <end position="62"/>
    </location>
</feature>
<dbReference type="EMBL" id="VLKM01000004">
    <property type="protein sequence ID" value="TWH95589.1"/>
    <property type="molecule type" value="Genomic_DNA"/>
</dbReference>
<keyword evidence="3" id="KW-1185">Reference proteome</keyword>
<gene>
    <name evidence="2" type="ORF">IP97_01267</name>
</gene>
<dbReference type="AlphaFoldDB" id="A0A562KJJ6"/>
<evidence type="ECO:0000313" key="3">
    <source>
        <dbReference type="Proteomes" id="UP000315312"/>
    </source>
</evidence>
<proteinExistence type="predicted"/>
<dbReference type="RefSeq" id="WP_133607526.1">
    <property type="nucleotide sequence ID" value="NZ_SNZC01000001.1"/>
</dbReference>
<keyword evidence="1" id="KW-0812">Transmembrane</keyword>
<comment type="caution">
    <text evidence="2">The sequence shown here is derived from an EMBL/GenBank/DDBJ whole genome shotgun (WGS) entry which is preliminary data.</text>
</comment>
<reference evidence="2 3" key="1">
    <citation type="journal article" date="2015" name="Stand. Genomic Sci.">
        <title>Genomic Encyclopedia of Bacterial and Archaeal Type Strains, Phase III: the genomes of soil and plant-associated and newly described type strains.</title>
        <authorList>
            <person name="Whitman W.B."/>
            <person name="Woyke T."/>
            <person name="Klenk H.P."/>
            <person name="Zhou Y."/>
            <person name="Lilburn T.G."/>
            <person name="Beck B.J."/>
            <person name="De Vos P."/>
            <person name="Vandamme P."/>
            <person name="Eisen J.A."/>
            <person name="Garrity G."/>
            <person name="Hugenholtz P."/>
            <person name="Kyrpides N.C."/>
        </authorList>
    </citation>
    <scope>NUCLEOTIDE SEQUENCE [LARGE SCALE GENOMIC DNA]</scope>
    <source>
        <strain evidence="2 3">CGMCC 1.6844</strain>
    </source>
</reference>